<dbReference type="InterPro" id="IPR019734">
    <property type="entry name" value="TPR_rpt"/>
</dbReference>
<dbReference type="Pfam" id="PF13174">
    <property type="entry name" value="TPR_6"/>
    <property type="match status" value="2"/>
</dbReference>
<dbReference type="AlphaFoldDB" id="A0A6B3L1G7"/>
<keyword evidence="6" id="KW-1185">Reference proteome</keyword>
<name>A0A6B3L1G7_9BACT</name>
<protein>
    <submittedName>
        <fullName evidence="5">Tetratricopeptide repeat protein</fullName>
    </submittedName>
</protein>
<dbReference type="Pfam" id="PF13432">
    <property type="entry name" value="TPR_16"/>
    <property type="match status" value="3"/>
</dbReference>
<dbReference type="SMART" id="SM00028">
    <property type="entry name" value="TPR"/>
    <property type="match status" value="12"/>
</dbReference>
<dbReference type="InterPro" id="IPR051012">
    <property type="entry name" value="CellSynth/LPSAsmb/PSIAsmb"/>
</dbReference>
<dbReference type="PROSITE" id="PS50005">
    <property type="entry name" value="TPR"/>
    <property type="match status" value="2"/>
</dbReference>
<feature type="repeat" description="TPR" evidence="3">
    <location>
        <begin position="597"/>
        <end position="630"/>
    </location>
</feature>
<dbReference type="InterPro" id="IPR011990">
    <property type="entry name" value="TPR-like_helical_dom_sf"/>
</dbReference>
<evidence type="ECO:0000256" key="1">
    <source>
        <dbReference type="ARBA" id="ARBA00022737"/>
    </source>
</evidence>
<dbReference type="EMBL" id="CP066776">
    <property type="protein sequence ID" value="QQL46146.1"/>
    <property type="molecule type" value="Genomic_DNA"/>
</dbReference>
<dbReference type="Proteomes" id="UP000475117">
    <property type="component" value="Chromosome"/>
</dbReference>
<reference evidence="5 6" key="1">
    <citation type="submission" date="2020-12" db="EMBL/GenBank/DDBJ databases">
        <title>Sulforoseuscoccus oceanibium gen. nov., sp. nov., a representative of the phylum Verrucomicrobia with special cytoplasmic membrane, and proposal of Sulforoseuscoccusaceae fam. nov.</title>
        <authorList>
            <person name="Xi F."/>
        </authorList>
    </citation>
    <scope>NUCLEOTIDE SEQUENCE [LARGE SCALE GENOMIC DNA]</scope>
    <source>
        <strain evidence="5 6">T37</strain>
    </source>
</reference>
<organism evidence="5 6">
    <name type="scientific">Sulfuriroseicoccus oceanibius</name>
    <dbReference type="NCBI Taxonomy" id="2707525"/>
    <lineage>
        <taxon>Bacteria</taxon>
        <taxon>Pseudomonadati</taxon>
        <taxon>Verrucomicrobiota</taxon>
        <taxon>Verrucomicrobiia</taxon>
        <taxon>Verrucomicrobiales</taxon>
        <taxon>Verrucomicrobiaceae</taxon>
        <taxon>Sulfuriroseicoccus</taxon>
    </lineage>
</organism>
<gene>
    <name evidence="5" type="ORF">G3M56_006070</name>
</gene>
<keyword evidence="2 3" id="KW-0802">TPR repeat</keyword>
<evidence type="ECO:0000256" key="3">
    <source>
        <dbReference type="PROSITE-ProRule" id="PRU00339"/>
    </source>
</evidence>
<feature type="region of interest" description="Disordered" evidence="4">
    <location>
        <begin position="36"/>
        <end position="101"/>
    </location>
</feature>
<dbReference type="PANTHER" id="PTHR45586:SF1">
    <property type="entry name" value="LIPOPOLYSACCHARIDE ASSEMBLY PROTEIN B"/>
    <property type="match status" value="1"/>
</dbReference>
<sequence>MDPQKPHNRPAITSPRTKPLILATVGMLTALTSLSLAQEVRRPRVVDPNPDSGPSEVRPVRELSPEELEALMNAEQEDAQPEAQPEPEAEVEAPEQEQPEVPMLEADPAKDLLDFANLHYNAQDFELALARYNEYLAANPKADGARTALYNSAECLRKLKLANEAEARYLKLVEQFKTGPLVGESAYKSGALAYNRRDYANALPRFRVAEQELARRDDNPALLLDTRFRMARCLQNSDRAGEATPLLETVVKSPDPNPFRDKAMLSLGRNALEANQKDKALKYFQTLVAKSETPAIRAEAATRAALLMTDAGDKEKADAMFELALKIDGADEWKAIAQFGLIKARYTDENWQGVVDAYQLGVFKLSDDIRAQMFLMVGNSYHKLDNTEQAIKVYSIIENFFKDRDEGKEATYRKLLIYYQTKHAQLDTLVDDFVLRLRASDIESPLIDRALLLKAERAFAEKRYRSAVNAYDEIRPRKLSEDYRNTFHYRHGWALSYRSQLQAAAAAFTQFITRAEKDDPRFPTALAKRGACYKKAGENKRALADFTRVFTNYPDSAEAEYAYQNAGLLHEVAGNTRAMIATFSKMLEAFPESKGAAEANYWIGRGHYSQKEYEKAVAPLIKARDMDPDRYGEPAGSRIVLSYFALKDVDNLQRETKRYIGERSSVPLPQQVLAWLGIKLYDRGEFTDAEHVLRVTSTPDAPAESRPLVWKYLGKSRLETGNFDGAVQAIDYYLESTDKPLAKANALRDKAIAYYHLEQHDEAMKHAEAAQSLIKQGRINAELWLLRGDIERARGNLEKALSYYTIPSQTFDDPEITPLALFRTAQMLEQLGKREDALKFTRELREKYPDWKRPAK</sequence>
<evidence type="ECO:0000313" key="6">
    <source>
        <dbReference type="Proteomes" id="UP000475117"/>
    </source>
</evidence>
<accession>A0A6B3L1G7</accession>
<proteinExistence type="predicted"/>
<dbReference type="Gene3D" id="1.25.40.10">
    <property type="entry name" value="Tetratricopeptide repeat domain"/>
    <property type="match status" value="6"/>
</dbReference>
<dbReference type="KEGG" id="soa:G3M56_006070"/>
<evidence type="ECO:0000313" key="5">
    <source>
        <dbReference type="EMBL" id="QQL46146.1"/>
    </source>
</evidence>
<evidence type="ECO:0000256" key="4">
    <source>
        <dbReference type="SAM" id="MobiDB-lite"/>
    </source>
</evidence>
<dbReference type="RefSeq" id="WP_164362858.1">
    <property type="nucleotide sequence ID" value="NZ_CP066776.1"/>
</dbReference>
<evidence type="ECO:0000256" key="2">
    <source>
        <dbReference type="ARBA" id="ARBA00022803"/>
    </source>
</evidence>
<dbReference type="PANTHER" id="PTHR45586">
    <property type="entry name" value="TPR REPEAT-CONTAINING PROTEIN PA4667"/>
    <property type="match status" value="1"/>
</dbReference>
<feature type="repeat" description="TPR" evidence="3">
    <location>
        <begin position="523"/>
        <end position="556"/>
    </location>
</feature>
<keyword evidence="1" id="KW-0677">Repeat</keyword>
<feature type="compositionally biased region" description="Acidic residues" evidence="4">
    <location>
        <begin position="65"/>
        <end position="98"/>
    </location>
</feature>
<dbReference type="SUPFAM" id="SSF48452">
    <property type="entry name" value="TPR-like"/>
    <property type="match status" value="4"/>
</dbReference>